<sequence>MVFCIKIERRRYNEVIKSLKVHPDYAPFFDGDFAYIPLVDQAGEECNPPPRSKVKKLNQIVPGLRSYYIVGEIALITDQGDEKDYSQAASYILDVYKKVRSVYLRKKVTGPLRINQVRLIAGKDDPVTEYKENGLRFIVDVTKVYVNPTMANERIKVSENLKSNLVLDAFAGYGPFSLHLARKGIAVVAGDLNLDGLYMLKVNAELNKLRGWIDIVQYDASYLPFRDSSFETVIADNPTIVENFKKELCRVGKMVIFYTLSESEQEASRKIFKTSWVRVNDYAKNLYIFKGVVRCDNENS</sequence>
<dbReference type="GO" id="GO:0002939">
    <property type="term" value="P:tRNA N1-guanine methylation"/>
    <property type="evidence" value="ECO:0007669"/>
    <property type="project" value="TreeGrafter"/>
</dbReference>
<evidence type="ECO:0000256" key="1">
    <source>
        <dbReference type="ARBA" id="ARBA00022490"/>
    </source>
</evidence>
<dbReference type="GO" id="GO:0005737">
    <property type="term" value="C:cytoplasm"/>
    <property type="evidence" value="ECO:0007669"/>
    <property type="project" value="TreeGrafter"/>
</dbReference>
<keyword evidence="1" id="KW-0963">Cytoplasm</keyword>
<dbReference type="CDD" id="cd02440">
    <property type="entry name" value="AdoMet_MTases"/>
    <property type="match status" value="1"/>
</dbReference>
<dbReference type="RefSeq" id="WP_084739876.1">
    <property type="nucleotide sequence ID" value="NZ_AP018929.1"/>
</dbReference>
<keyword evidence="5" id="KW-0819">tRNA processing</keyword>
<reference evidence="7 8" key="1">
    <citation type="journal article" date="2020" name="Int. J. Syst. Evol. Microbiol.">
        <title>Sulfuracidifex tepidarius gen. nov., sp. nov. and transfer of Sulfolobus metallicus Huber and Stetter 1992 to the genus Sulfuracidifex as Sulfuracidifex metallicus comb. nov.</title>
        <authorList>
            <person name="Itoh T."/>
            <person name="Miura T."/>
            <person name="Sakai H.D."/>
            <person name="Kato S."/>
            <person name="Ohkuma M."/>
            <person name="Takashina T."/>
        </authorList>
    </citation>
    <scope>NUCLEOTIDE SEQUENCE [LARGE SCALE GENOMIC DNA]</scope>
    <source>
        <strain evidence="7 8">IC-006</strain>
    </source>
</reference>
<evidence type="ECO:0000256" key="4">
    <source>
        <dbReference type="ARBA" id="ARBA00022691"/>
    </source>
</evidence>
<dbReference type="EMBL" id="AP018929">
    <property type="protein sequence ID" value="BBG25318.1"/>
    <property type="molecule type" value="Genomic_DNA"/>
</dbReference>
<keyword evidence="2" id="KW-0489">Methyltransferase</keyword>
<dbReference type="GeneID" id="41716350"/>
<dbReference type="PANTHER" id="PTHR23245:SF36">
    <property type="entry name" value="TRNA (GUANINE(37)-N1)-METHYLTRANSFERASE"/>
    <property type="match status" value="1"/>
</dbReference>
<dbReference type="InterPro" id="IPR030382">
    <property type="entry name" value="MeTrfase_TRM5/TYW2"/>
</dbReference>
<dbReference type="OrthoDB" id="8079at2157"/>
<evidence type="ECO:0000256" key="5">
    <source>
        <dbReference type="ARBA" id="ARBA00022694"/>
    </source>
</evidence>
<dbReference type="PROSITE" id="PS51684">
    <property type="entry name" value="SAM_MT_TRM5_TYW2"/>
    <property type="match status" value="1"/>
</dbReference>
<dbReference type="PANTHER" id="PTHR23245">
    <property type="entry name" value="TRNA METHYLTRANSFERASE"/>
    <property type="match status" value="1"/>
</dbReference>
<dbReference type="Pfam" id="PF02475">
    <property type="entry name" value="TRM5-TYW2_MTfase"/>
    <property type="match status" value="1"/>
</dbReference>
<name>A0A510DZK6_9CREN</name>
<evidence type="ECO:0000256" key="2">
    <source>
        <dbReference type="ARBA" id="ARBA00022603"/>
    </source>
</evidence>
<evidence type="ECO:0000256" key="3">
    <source>
        <dbReference type="ARBA" id="ARBA00022679"/>
    </source>
</evidence>
<keyword evidence="8" id="KW-1185">Reference proteome</keyword>
<dbReference type="SUPFAM" id="SSF53335">
    <property type="entry name" value="S-adenosyl-L-methionine-dependent methyltransferases"/>
    <property type="match status" value="1"/>
</dbReference>
<keyword evidence="4" id="KW-0949">S-adenosyl-L-methionine</keyword>
<evidence type="ECO:0000313" key="7">
    <source>
        <dbReference type="EMBL" id="BBG25318.1"/>
    </source>
</evidence>
<accession>A0A510DZK6</accession>
<keyword evidence="3" id="KW-0808">Transferase</keyword>
<dbReference type="InterPro" id="IPR056743">
    <property type="entry name" value="TRM5-TYW2-like_MTfase"/>
</dbReference>
<gene>
    <name evidence="7" type="ORF">IC006_2653</name>
</gene>
<dbReference type="Gene3D" id="3.40.50.150">
    <property type="entry name" value="Vaccinia Virus protein VP39"/>
    <property type="match status" value="1"/>
</dbReference>
<dbReference type="KEGG" id="step:IC006_2653"/>
<evidence type="ECO:0000259" key="6">
    <source>
        <dbReference type="PROSITE" id="PS51684"/>
    </source>
</evidence>
<dbReference type="GO" id="GO:0008175">
    <property type="term" value="F:tRNA methyltransferase activity"/>
    <property type="evidence" value="ECO:0007669"/>
    <property type="project" value="TreeGrafter"/>
</dbReference>
<feature type="domain" description="SAM-dependent methyltransferase TRM5/TYW2-type" evidence="6">
    <location>
        <begin position="67"/>
        <end position="300"/>
    </location>
</feature>
<evidence type="ECO:0000313" key="8">
    <source>
        <dbReference type="Proteomes" id="UP000322983"/>
    </source>
</evidence>
<dbReference type="Gene3D" id="3.30.300.110">
    <property type="entry name" value="Met-10+ protein-like domains"/>
    <property type="match status" value="1"/>
</dbReference>
<proteinExistence type="predicted"/>
<dbReference type="InterPro" id="IPR029063">
    <property type="entry name" value="SAM-dependent_MTases_sf"/>
</dbReference>
<protein>
    <submittedName>
        <fullName evidence="7">tRNA (Guanine(37)-N1)-methyltransferase Trm5b</fullName>
    </submittedName>
</protein>
<dbReference type="AlphaFoldDB" id="A0A510DZK6"/>
<dbReference type="STRING" id="1294262.GCA_001316085_02628"/>
<organism evidence="7 8">
    <name type="scientific">Sulfuracidifex tepidarius</name>
    <dbReference type="NCBI Taxonomy" id="1294262"/>
    <lineage>
        <taxon>Archaea</taxon>
        <taxon>Thermoproteota</taxon>
        <taxon>Thermoprotei</taxon>
        <taxon>Sulfolobales</taxon>
        <taxon>Sulfolobaceae</taxon>
        <taxon>Sulfuracidifex</taxon>
    </lineage>
</organism>
<dbReference type="Proteomes" id="UP000322983">
    <property type="component" value="Chromosome"/>
</dbReference>